<evidence type="ECO:0000259" key="9">
    <source>
        <dbReference type="Pfam" id="PF23247"/>
    </source>
</evidence>
<protein>
    <recommendedName>
        <fullName evidence="13">Disease resistance protein</fullName>
    </recommendedName>
</protein>
<dbReference type="InterPro" id="IPR058922">
    <property type="entry name" value="WHD_DRP"/>
</dbReference>
<dbReference type="PANTHER" id="PTHR33463:SF202">
    <property type="entry name" value="NB-ARC DOMAIN-CONTAINING PROTEIN"/>
    <property type="match status" value="1"/>
</dbReference>
<keyword evidence="2" id="KW-0433">Leucine-rich repeat</keyword>
<accession>A0A835JEK5</accession>
<keyword evidence="7" id="KW-0175">Coiled coil</keyword>
<dbReference type="GO" id="GO:0005524">
    <property type="term" value="F:ATP binding"/>
    <property type="evidence" value="ECO:0007669"/>
    <property type="project" value="UniProtKB-KW"/>
</dbReference>
<dbReference type="GO" id="GO:0043531">
    <property type="term" value="F:ADP binding"/>
    <property type="evidence" value="ECO:0007669"/>
    <property type="project" value="InterPro"/>
</dbReference>
<dbReference type="PRINTS" id="PR00364">
    <property type="entry name" value="DISEASERSIST"/>
</dbReference>
<dbReference type="FunFam" id="3.40.50.300:FF:001091">
    <property type="entry name" value="Probable disease resistance protein At1g61300"/>
    <property type="match status" value="1"/>
</dbReference>
<evidence type="ECO:0000256" key="6">
    <source>
        <dbReference type="ARBA" id="ARBA00022840"/>
    </source>
</evidence>
<reference evidence="11 12" key="1">
    <citation type="submission" date="2020-10" db="EMBL/GenBank/DDBJ databases">
        <title>Plant Genome Project.</title>
        <authorList>
            <person name="Zhang R.-G."/>
        </authorList>
    </citation>
    <scope>NUCLEOTIDE SEQUENCE [LARGE SCALE GENOMIC DNA]</scope>
    <source>
        <strain evidence="11">FAFU-HL-1</strain>
        <tissue evidence="11">Leaf</tissue>
    </source>
</reference>
<evidence type="ECO:0000313" key="11">
    <source>
        <dbReference type="EMBL" id="KAF9666929.1"/>
    </source>
</evidence>
<dbReference type="EMBL" id="JADGMS010000016">
    <property type="protein sequence ID" value="KAF9666929.1"/>
    <property type="molecule type" value="Genomic_DNA"/>
</dbReference>
<name>A0A835JEK5_9ROSI</name>
<dbReference type="AlphaFoldDB" id="A0A835JEK5"/>
<feature type="coiled-coil region" evidence="7">
    <location>
        <begin position="33"/>
        <end position="60"/>
    </location>
</feature>
<evidence type="ECO:0000259" key="8">
    <source>
        <dbReference type="Pfam" id="PF00931"/>
    </source>
</evidence>
<gene>
    <name evidence="11" type="ORF">SADUNF_Sadunf16G0279800</name>
</gene>
<dbReference type="GO" id="GO:0006952">
    <property type="term" value="P:defense response"/>
    <property type="evidence" value="ECO:0007669"/>
    <property type="project" value="UniProtKB-KW"/>
</dbReference>
<keyword evidence="5" id="KW-0611">Plant defense</keyword>
<dbReference type="Gene3D" id="3.40.50.300">
    <property type="entry name" value="P-loop containing nucleotide triphosphate hydrolases"/>
    <property type="match status" value="1"/>
</dbReference>
<evidence type="ECO:0000259" key="10">
    <source>
        <dbReference type="Pfam" id="PF23559"/>
    </source>
</evidence>
<keyword evidence="4" id="KW-0547">Nucleotide-binding</keyword>
<dbReference type="InterPro" id="IPR032675">
    <property type="entry name" value="LRR_dom_sf"/>
</dbReference>
<dbReference type="FunFam" id="1.10.10.10:FF:000322">
    <property type="entry name" value="Probable disease resistance protein At1g63360"/>
    <property type="match status" value="1"/>
</dbReference>
<dbReference type="Pfam" id="PF13855">
    <property type="entry name" value="LRR_8"/>
    <property type="match status" value="2"/>
</dbReference>
<dbReference type="PANTHER" id="PTHR33463">
    <property type="entry name" value="NB-ARC DOMAIN-CONTAINING PROTEIN-RELATED"/>
    <property type="match status" value="1"/>
</dbReference>
<evidence type="ECO:0000256" key="5">
    <source>
        <dbReference type="ARBA" id="ARBA00022821"/>
    </source>
</evidence>
<dbReference type="Pfam" id="PF23559">
    <property type="entry name" value="WHD_DRP"/>
    <property type="match status" value="1"/>
</dbReference>
<dbReference type="SMART" id="SM00369">
    <property type="entry name" value="LRR_TYP"/>
    <property type="match status" value="4"/>
</dbReference>
<sequence length="991" mass="112183">MEIVGAFVFEVTKCMSIFVLRKTSTLVSLHGNMKSLRSEQEKLISRKNELEEDVRLAMTEGKNPTSQVMDWIKRVEEIEHDVQLIMEGSDNASVWGSNLNCCMHSRFRLSKTAKKKCGEVKQLLIDSCTLQTMVLDRKPPIKPVENMTAPSLAGQKAAEEMLEELLRRLNDSVIKRIAVWGMGGIGKTTLVKNFNNLLESPPLMQSFDVVIWVTVSKDLDLKRVQCRIAERLNIEFDVGESMEGRALKLHETLMKTKFLLILDDVWEKLDLDIVGIPQGGEHANYKILLTTRNLDVCRGMMTNVNIKMNVLNEAAAWNLFAESAGEVVELKAINPLAREIARRCCGLPLAIKTMGSSMRNKSMTELWENVLCQLQHSSLHVRSVMEEVYFPLNLSYISLPSKIHQWCFLYCFLYPENFSIKADELIQCWIADGLIDDHQTLEQSFNYGISLIENLKDSCMLEQGEGVGTVRMHGVTRDMAIWISMETGFFCQAGTSVSVIPQKLQKFLTRISFINCNITRLPSQLFRCSRMTVLLLQGNPLEKIPDNFFREVRALRVLNLSGTLIKSLPSTLLHLVQLKTFLVRDCCNLEKLPLFGDLCELQMLDLSGTRLRELPWKRGMLGNLKYLNLSHTLHLENIETGALLGLSSLEALDMSSSAYKWDAMGNVGEPRAAFDELLSLQKLSVLHLRLDSVNCLSLQNDWLKRLKKFNIRISPRSCYSNYLPTQHDEKRVILRGVDLMTGGLDGLFCNASALDLVNCGGMDNLSEVVVRHNLHGLSGLKSLTISSCSCITSLIDGETILRNMLPNLEHLKLRRLKNLSAILEGIVPKRGCLGMLKTLEVVECRRLENQLISFSFLRQLKNLEEIKVGDCKRIKRLIAGSTSSSELPKLKIIEMWDMVNLKGICTRTVHLPVLERIGASNCSLLVKLPITAYNAAAIKEIRGELEWWNNITWQDYEVKSLVQRRFQACAASTTLGKEKRAEELETPERSW</sequence>
<feature type="domain" description="Disease resistance protein At4g27190-like leucine-rich repeats" evidence="9">
    <location>
        <begin position="807"/>
        <end position="927"/>
    </location>
</feature>
<keyword evidence="3" id="KW-0677">Repeat</keyword>
<comment type="caution">
    <text evidence="11">The sequence shown here is derived from an EMBL/GenBank/DDBJ whole genome shotgun (WGS) entry which is preliminary data.</text>
</comment>
<dbReference type="OrthoDB" id="736010at2759"/>
<proteinExistence type="inferred from homology"/>
<dbReference type="SUPFAM" id="SSF52058">
    <property type="entry name" value="L domain-like"/>
    <property type="match status" value="1"/>
</dbReference>
<dbReference type="InterPro" id="IPR057135">
    <property type="entry name" value="At4g27190-like_LRR"/>
</dbReference>
<evidence type="ECO:0000313" key="12">
    <source>
        <dbReference type="Proteomes" id="UP000657918"/>
    </source>
</evidence>
<dbReference type="Gene3D" id="3.80.10.10">
    <property type="entry name" value="Ribonuclease Inhibitor"/>
    <property type="match status" value="2"/>
</dbReference>
<evidence type="ECO:0000256" key="7">
    <source>
        <dbReference type="SAM" id="Coils"/>
    </source>
</evidence>
<dbReference type="InterPro" id="IPR042197">
    <property type="entry name" value="Apaf_helical"/>
</dbReference>
<dbReference type="InterPro" id="IPR001611">
    <property type="entry name" value="Leu-rich_rpt"/>
</dbReference>
<comment type="similarity">
    <text evidence="1">Belongs to the disease resistance NB-LRR family.</text>
</comment>
<feature type="domain" description="Disease resistance protein winged helix" evidence="10">
    <location>
        <begin position="413"/>
        <end position="480"/>
    </location>
</feature>
<keyword evidence="12" id="KW-1185">Reference proteome</keyword>
<evidence type="ECO:0000256" key="1">
    <source>
        <dbReference type="ARBA" id="ARBA00008894"/>
    </source>
</evidence>
<dbReference type="InterPro" id="IPR002182">
    <property type="entry name" value="NB-ARC"/>
</dbReference>
<dbReference type="InterPro" id="IPR003591">
    <property type="entry name" value="Leu-rich_rpt_typical-subtyp"/>
</dbReference>
<organism evidence="11 12">
    <name type="scientific">Salix dunnii</name>
    <dbReference type="NCBI Taxonomy" id="1413687"/>
    <lineage>
        <taxon>Eukaryota</taxon>
        <taxon>Viridiplantae</taxon>
        <taxon>Streptophyta</taxon>
        <taxon>Embryophyta</taxon>
        <taxon>Tracheophyta</taxon>
        <taxon>Spermatophyta</taxon>
        <taxon>Magnoliopsida</taxon>
        <taxon>eudicotyledons</taxon>
        <taxon>Gunneridae</taxon>
        <taxon>Pentapetalae</taxon>
        <taxon>rosids</taxon>
        <taxon>fabids</taxon>
        <taxon>Malpighiales</taxon>
        <taxon>Salicaceae</taxon>
        <taxon>Saliceae</taxon>
        <taxon>Salix</taxon>
    </lineage>
</organism>
<dbReference type="Proteomes" id="UP000657918">
    <property type="component" value="Chromosome 16"/>
</dbReference>
<dbReference type="InterPro" id="IPR050905">
    <property type="entry name" value="Plant_NBS-LRR"/>
</dbReference>
<evidence type="ECO:0000256" key="2">
    <source>
        <dbReference type="ARBA" id="ARBA00022614"/>
    </source>
</evidence>
<keyword evidence="6" id="KW-0067">ATP-binding</keyword>
<evidence type="ECO:0000256" key="4">
    <source>
        <dbReference type="ARBA" id="ARBA00022741"/>
    </source>
</evidence>
<dbReference type="InterPro" id="IPR027417">
    <property type="entry name" value="P-loop_NTPase"/>
</dbReference>
<dbReference type="SUPFAM" id="SSF52540">
    <property type="entry name" value="P-loop containing nucleoside triphosphate hydrolases"/>
    <property type="match status" value="1"/>
</dbReference>
<evidence type="ECO:0000256" key="3">
    <source>
        <dbReference type="ARBA" id="ARBA00022737"/>
    </source>
</evidence>
<dbReference type="Gene3D" id="1.10.8.430">
    <property type="entry name" value="Helical domain of apoptotic protease-activating factors"/>
    <property type="match status" value="1"/>
</dbReference>
<dbReference type="Pfam" id="PF00931">
    <property type="entry name" value="NB-ARC"/>
    <property type="match status" value="1"/>
</dbReference>
<dbReference type="Pfam" id="PF23247">
    <property type="entry name" value="LRR_RPS2"/>
    <property type="match status" value="1"/>
</dbReference>
<evidence type="ECO:0008006" key="13">
    <source>
        <dbReference type="Google" id="ProtNLM"/>
    </source>
</evidence>
<feature type="domain" description="NB-ARC" evidence="8">
    <location>
        <begin position="159"/>
        <end position="325"/>
    </location>
</feature>